<evidence type="ECO:0000256" key="1">
    <source>
        <dbReference type="ARBA" id="ARBA00007362"/>
    </source>
</evidence>
<dbReference type="Pfam" id="PF00892">
    <property type="entry name" value="EamA"/>
    <property type="match status" value="1"/>
</dbReference>
<dbReference type="AlphaFoldDB" id="A0A0V8RYM4"/>
<accession>A0A0V8RYM4</accession>
<protein>
    <recommendedName>
        <fullName evidence="3">EamA domain-containing protein</fullName>
    </recommendedName>
</protein>
<organism evidence="4 5">
    <name type="scientific">Schaalia odontolytica</name>
    <dbReference type="NCBI Taxonomy" id="1660"/>
    <lineage>
        <taxon>Bacteria</taxon>
        <taxon>Bacillati</taxon>
        <taxon>Actinomycetota</taxon>
        <taxon>Actinomycetes</taxon>
        <taxon>Actinomycetales</taxon>
        <taxon>Actinomycetaceae</taxon>
        <taxon>Schaalia</taxon>
    </lineage>
</organism>
<feature type="transmembrane region" description="Helical" evidence="2">
    <location>
        <begin position="148"/>
        <end position="168"/>
    </location>
</feature>
<dbReference type="EMBL" id="LLVT01000001">
    <property type="protein sequence ID" value="KSW13112.1"/>
    <property type="molecule type" value="Genomic_DNA"/>
</dbReference>
<name>A0A0V8RYM4_9ACTO</name>
<evidence type="ECO:0000313" key="4">
    <source>
        <dbReference type="EMBL" id="KSW13112.1"/>
    </source>
</evidence>
<keyword evidence="2" id="KW-0472">Membrane</keyword>
<feature type="transmembrane region" description="Helical" evidence="2">
    <location>
        <begin position="97"/>
        <end position="116"/>
    </location>
</feature>
<feature type="transmembrane region" description="Helical" evidence="2">
    <location>
        <begin position="180"/>
        <end position="199"/>
    </location>
</feature>
<feature type="transmembrane region" description="Helical" evidence="2">
    <location>
        <begin position="73"/>
        <end position="91"/>
    </location>
</feature>
<keyword evidence="2" id="KW-0812">Transmembrane</keyword>
<dbReference type="Proteomes" id="UP000054686">
    <property type="component" value="Unassembled WGS sequence"/>
</dbReference>
<feature type="domain" description="EamA" evidence="3">
    <location>
        <begin position="151"/>
        <end position="284"/>
    </location>
</feature>
<evidence type="ECO:0000313" key="5">
    <source>
        <dbReference type="Proteomes" id="UP000054686"/>
    </source>
</evidence>
<feature type="transmembrane region" description="Helical" evidence="2">
    <location>
        <begin position="125"/>
        <end position="142"/>
    </location>
</feature>
<sequence length="286" mass="29880">MNAPAQRPVTDRIPPQLYIVGSGLIQYVGAALAVIAFASVEPASVAWWRVLTGAVVLLAWKRPWRGGLTRSDLAISALFGVIILTMNSSFYESIARIPLGTAVSIEFIGPVAVAVIRGRGWRPRIAAVLAFAGVACIGGLALDLSVPSVRVGVAWILLAALAWSAYIVVGQKASTTRDGVTNLALGCAWGTLFFAPFLGPGAMAALASWKLIAIVVGVGLLSTAIPYTFEALAMRRLAASTFALFAAILPATSALVGAVMLRQIPGVFELIGLVLVSVAVWLASRE</sequence>
<feature type="transmembrane region" description="Helical" evidence="2">
    <location>
        <begin position="45"/>
        <end position="61"/>
    </location>
</feature>
<dbReference type="RefSeq" id="WP_060565889.1">
    <property type="nucleotide sequence ID" value="NZ_CP040006.1"/>
</dbReference>
<proteinExistence type="inferred from homology"/>
<feature type="transmembrane region" description="Helical" evidence="2">
    <location>
        <begin position="267"/>
        <end position="284"/>
    </location>
</feature>
<evidence type="ECO:0000256" key="2">
    <source>
        <dbReference type="SAM" id="Phobius"/>
    </source>
</evidence>
<dbReference type="GO" id="GO:0016020">
    <property type="term" value="C:membrane"/>
    <property type="evidence" value="ECO:0007669"/>
    <property type="project" value="InterPro"/>
</dbReference>
<dbReference type="SUPFAM" id="SSF103481">
    <property type="entry name" value="Multidrug resistance efflux transporter EmrE"/>
    <property type="match status" value="2"/>
</dbReference>
<comment type="similarity">
    <text evidence="1">Belongs to the EamA transporter family.</text>
</comment>
<dbReference type="InterPro" id="IPR037185">
    <property type="entry name" value="EmrE-like"/>
</dbReference>
<reference evidence="4 5" key="1">
    <citation type="submission" date="2015-10" db="EMBL/GenBank/DDBJ databases">
        <title>Draft Genome of Actinomyces odontolyticus subsp. actinosynbacter strain XH001.</title>
        <authorList>
            <person name="Mclean J.S."/>
            <person name="He X."/>
        </authorList>
    </citation>
    <scope>NUCLEOTIDE SEQUENCE [LARGE SCALE GENOMIC DNA]</scope>
    <source>
        <strain evidence="4 5">XH001</strain>
    </source>
</reference>
<dbReference type="OrthoDB" id="9815120at2"/>
<comment type="caution">
    <text evidence="4">The sequence shown here is derived from an EMBL/GenBank/DDBJ whole genome shotgun (WGS) entry which is preliminary data.</text>
</comment>
<dbReference type="InterPro" id="IPR000620">
    <property type="entry name" value="EamA_dom"/>
</dbReference>
<evidence type="ECO:0000259" key="3">
    <source>
        <dbReference type="Pfam" id="PF00892"/>
    </source>
</evidence>
<keyword evidence="2" id="KW-1133">Transmembrane helix</keyword>
<feature type="transmembrane region" description="Helical" evidence="2">
    <location>
        <begin position="241"/>
        <end position="261"/>
    </location>
</feature>
<feature type="transmembrane region" description="Helical" evidence="2">
    <location>
        <begin position="211"/>
        <end position="229"/>
    </location>
</feature>
<feature type="transmembrane region" description="Helical" evidence="2">
    <location>
        <begin position="17"/>
        <end position="39"/>
    </location>
</feature>
<gene>
    <name evidence="4" type="ORF">APY09_01750</name>
</gene>